<keyword evidence="3" id="KW-1185">Reference proteome</keyword>
<name>A0AAD4PD26_PERFH</name>
<gene>
    <name evidence="2" type="ORF">C2S53_003186</name>
</gene>
<dbReference type="EMBL" id="SDAM02000034">
    <property type="protein sequence ID" value="KAH6835478.1"/>
    <property type="molecule type" value="Genomic_DNA"/>
</dbReference>
<sequence length="232" mass="26322">MNLQDQNDDDTVAAAPGELLEDCWFFGNLLQTKSKSKSKSKSSRLMLRSLSDPCSSSSFPGKSYQETYDSITKRERSNAKTDQNLVRAPSLPTTFETSHNFHDDEEMEFSMGKLIRQASLNHSHTRPPRRINTAKSLTKLKSRLKAPEMESVDDHKSLKDLEIEGFKNDDDKELSIVSIVQDKKRVEECGERRDALAAPPVPRWGGKRSTEDMKAQIKFWARAVASNVRQEC</sequence>
<proteinExistence type="predicted"/>
<evidence type="ECO:0000313" key="3">
    <source>
        <dbReference type="Proteomes" id="UP001190926"/>
    </source>
</evidence>
<protein>
    <submittedName>
        <fullName evidence="2">Uncharacterized protein</fullName>
    </submittedName>
</protein>
<dbReference type="Proteomes" id="UP001190926">
    <property type="component" value="Unassembled WGS sequence"/>
</dbReference>
<feature type="compositionally biased region" description="Low complexity" evidence="1">
    <location>
        <begin position="43"/>
        <end position="63"/>
    </location>
</feature>
<evidence type="ECO:0000313" key="2">
    <source>
        <dbReference type="EMBL" id="KAH6835478.1"/>
    </source>
</evidence>
<dbReference type="PANTHER" id="PTHR33785">
    <property type="entry name" value="OS06G0550800 PROTEIN"/>
    <property type="match status" value="1"/>
</dbReference>
<comment type="caution">
    <text evidence="2">The sequence shown here is derived from an EMBL/GenBank/DDBJ whole genome shotgun (WGS) entry which is preliminary data.</text>
</comment>
<dbReference type="PANTHER" id="PTHR33785:SF5">
    <property type="entry name" value="SERINE_ARGININE REPETITIVE MATRIX PROTEIN"/>
    <property type="match status" value="1"/>
</dbReference>
<accession>A0AAD4PD26</accession>
<dbReference type="AlphaFoldDB" id="A0AAD4PD26"/>
<feature type="region of interest" description="Disordered" evidence="1">
    <location>
        <begin position="33"/>
        <end position="63"/>
    </location>
</feature>
<organism evidence="2 3">
    <name type="scientific">Perilla frutescens var. hirtella</name>
    <name type="common">Perilla citriodora</name>
    <name type="synonym">Perilla setoyensis</name>
    <dbReference type="NCBI Taxonomy" id="608512"/>
    <lineage>
        <taxon>Eukaryota</taxon>
        <taxon>Viridiplantae</taxon>
        <taxon>Streptophyta</taxon>
        <taxon>Embryophyta</taxon>
        <taxon>Tracheophyta</taxon>
        <taxon>Spermatophyta</taxon>
        <taxon>Magnoliopsida</taxon>
        <taxon>eudicotyledons</taxon>
        <taxon>Gunneridae</taxon>
        <taxon>Pentapetalae</taxon>
        <taxon>asterids</taxon>
        <taxon>lamiids</taxon>
        <taxon>Lamiales</taxon>
        <taxon>Lamiaceae</taxon>
        <taxon>Nepetoideae</taxon>
        <taxon>Elsholtzieae</taxon>
        <taxon>Perilla</taxon>
    </lineage>
</organism>
<reference evidence="2 3" key="1">
    <citation type="journal article" date="2021" name="Nat. Commun.">
        <title>Incipient diploidization of the medicinal plant Perilla within 10,000 years.</title>
        <authorList>
            <person name="Zhang Y."/>
            <person name="Shen Q."/>
            <person name="Leng L."/>
            <person name="Zhang D."/>
            <person name="Chen S."/>
            <person name="Shi Y."/>
            <person name="Ning Z."/>
            <person name="Chen S."/>
        </authorList>
    </citation>
    <scope>NUCLEOTIDE SEQUENCE [LARGE SCALE GENOMIC DNA]</scope>
    <source>
        <strain evidence="3">cv. PC099</strain>
    </source>
</reference>
<evidence type="ECO:0000256" key="1">
    <source>
        <dbReference type="SAM" id="MobiDB-lite"/>
    </source>
</evidence>